<accession>A0A964E4H5</accession>
<proteinExistence type="predicted"/>
<gene>
    <name evidence="1" type="ORF">ACELLULO517_15740</name>
</gene>
<organism evidence="1 2">
    <name type="scientific">Acidisoma cellulosilyticum</name>
    <dbReference type="NCBI Taxonomy" id="2802395"/>
    <lineage>
        <taxon>Bacteria</taxon>
        <taxon>Pseudomonadati</taxon>
        <taxon>Pseudomonadota</taxon>
        <taxon>Alphaproteobacteria</taxon>
        <taxon>Acetobacterales</taxon>
        <taxon>Acidocellaceae</taxon>
        <taxon>Acidisoma</taxon>
    </lineage>
</organism>
<sequence>MARIEYALERKITDRDISGGGYHIVSIELTAKQAMRDKFVEWIDSNKTKLG</sequence>
<evidence type="ECO:0000313" key="2">
    <source>
        <dbReference type="Proteomes" id="UP000721844"/>
    </source>
</evidence>
<evidence type="ECO:0000313" key="1">
    <source>
        <dbReference type="EMBL" id="MCB8881700.1"/>
    </source>
</evidence>
<comment type="caution">
    <text evidence="1">The sequence shown here is derived from an EMBL/GenBank/DDBJ whole genome shotgun (WGS) entry which is preliminary data.</text>
</comment>
<name>A0A964E4H5_9PROT</name>
<protein>
    <submittedName>
        <fullName evidence="1">Uncharacterized protein</fullName>
    </submittedName>
</protein>
<keyword evidence="2" id="KW-1185">Reference proteome</keyword>
<dbReference type="EMBL" id="JAESVA010000005">
    <property type="protein sequence ID" value="MCB8881700.1"/>
    <property type="molecule type" value="Genomic_DNA"/>
</dbReference>
<dbReference type="RefSeq" id="WP_227308365.1">
    <property type="nucleotide sequence ID" value="NZ_JAESVA010000005.1"/>
</dbReference>
<dbReference type="Proteomes" id="UP000721844">
    <property type="component" value="Unassembled WGS sequence"/>
</dbReference>
<reference evidence="1 2" key="1">
    <citation type="journal article" date="2021" name="Microorganisms">
        <title>Acidisoma silvae sp. nov. and Acidisomacellulosilytica sp. nov., Two Acidophilic Bacteria Isolated from Decaying Wood, Hydrolyzing Cellulose and Producing Poly-3-hydroxybutyrate.</title>
        <authorList>
            <person name="Mieszkin S."/>
            <person name="Pouder E."/>
            <person name="Uroz S."/>
            <person name="Simon-Colin C."/>
            <person name="Alain K."/>
        </authorList>
    </citation>
    <scope>NUCLEOTIDE SEQUENCE [LARGE SCALE GENOMIC DNA]</scope>
    <source>
        <strain evidence="1 2">HW T5.17</strain>
    </source>
</reference>
<dbReference type="AlphaFoldDB" id="A0A964E4H5"/>